<feature type="transmembrane region" description="Helical" evidence="2">
    <location>
        <begin position="164"/>
        <end position="185"/>
    </location>
</feature>
<evidence type="ECO:0000313" key="3">
    <source>
        <dbReference type="EMBL" id="KAL3759861.1"/>
    </source>
</evidence>
<feature type="transmembrane region" description="Helical" evidence="2">
    <location>
        <begin position="75"/>
        <end position="97"/>
    </location>
</feature>
<feature type="transmembrane region" description="Helical" evidence="2">
    <location>
        <begin position="191"/>
        <end position="213"/>
    </location>
</feature>
<dbReference type="PANTHER" id="PTHR12242">
    <property type="entry name" value="OS02G0130600 PROTEIN-RELATED"/>
    <property type="match status" value="1"/>
</dbReference>
<keyword evidence="4" id="KW-1185">Reference proteome</keyword>
<dbReference type="EMBL" id="JALLBG020000196">
    <property type="protein sequence ID" value="KAL3759861.1"/>
    <property type="molecule type" value="Genomic_DNA"/>
</dbReference>
<evidence type="ECO:0000256" key="1">
    <source>
        <dbReference type="SAM" id="MobiDB-lite"/>
    </source>
</evidence>
<dbReference type="AlphaFoldDB" id="A0ABD3MD60"/>
<protein>
    <recommendedName>
        <fullName evidence="5">Transmembrane protein</fullName>
    </recommendedName>
</protein>
<feature type="transmembrane region" description="Helical" evidence="2">
    <location>
        <begin position="109"/>
        <end position="134"/>
    </location>
</feature>
<proteinExistence type="predicted"/>
<organism evidence="3 4">
    <name type="scientific">Discostella pseudostelligera</name>
    <dbReference type="NCBI Taxonomy" id="259834"/>
    <lineage>
        <taxon>Eukaryota</taxon>
        <taxon>Sar</taxon>
        <taxon>Stramenopiles</taxon>
        <taxon>Ochrophyta</taxon>
        <taxon>Bacillariophyta</taxon>
        <taxon>Coscinodiscophyceae</taxon>
        <taxon>Thalassiosirophycidae</taxon>
        <taxon>Stephanodiscales</taxon>
        <taxon>Stephanodiscaceae</taxon>
        <taxon>Discostella</taxon>
    </lineage>
</organism>
<reference evidence="3 4" key="1">
    <citation type="submission" date="2024-10" db="EMBL/GenBank/DDBJ databases">
        <title>Updated reference genomes for cyclostephanoid diatoms.</title>
        <authorList>
            <person name="Roberts W.R."/>
            <person name="Alverson A.J."/>
        </authorList>
    </citation>
    <scope>NUCLEOTIDE SEQUENCE [LARGE SCALE GENOMIC DNA]</scope>
    <source>
        <strain evidence="3 4">AJA232-27</strain>
    </source>
</reference>
<keyword evidence="2" id="KW-0812">Transmembrane</keyword>
<sequence length="295" mass="32340">MFDLVVVDRQQKTVSSSLASESSSSVEGGSGEAAIPDDGESEASVTVAATATSSAAVHHHHQYLDIVRTFSPRPLLLCITIKLFLAAWILAILTMSIDQATYPNFWLAYLTHWGLTVTAMYGVMSPICAIYLAYRPPITNLDTLSCCGAGGGGGVVGCLIKTTWAYLAIVVPAEVMITILFWALEYESGDAISYVTVMVHGGTVILLFIDGFVVSRIPLRLKQFVFFETFSFLYLLWNVLRAYPSDVVSQDDDAIYLSNIVLFLVVLLVANPIIFGICWWLSRLLPLRLRADVIV</sequence>
<feature type="region of interest" description="Disordered" evidence="1">
    <location>
        <begin position="16"/>
        <end position="38"/>
    </location>
</feature>
<evidence type="ECO:0000313" key="4">
    <source>
        <dbReference type="Proteomes" id="UP001530293"/>
    </source>
</evidence>
<comment type="caution">
    <text evidence="3">The sequence shown here is derived from an EMBL/GenBank/DDBJ whole genome shotgun (WGS) entry which is preliminary data.</text>
</comment>
<feature type="transmembrane region" description="Helical" evidence="2">
    <location>
        <begin position="225"/>
        <end position="243"/>
    </location>
</feature>
<gene>
    <name evidence="3" type="ORF">ACHAWU_007605</name>
</gene>
<dbReference type="PANTHER" id="PTHR12242:SF48">
    <property type="entry name" value="FAR-17A_AIG1-LIKE PROTEIN"/>
    <property type="match status" value="1"/>
</dbReference>
<feature type="transmembrane region" description="Helical" evidence="2">
    <location>
        <begin position="255"/>
        <end position="281"/>
    </location>
</feature>
<keyword evidence="2" id="KW-1133">Transmembrane helix</keyword>
<name>A0ABD3MD60_9STRA</name>
<keyword evidence="2" id="KW-0472">Membrane</keyword>
<accession>A0ABD3MD60</accession>
<feature type="compositionally biased region" description="Low complexity" evidence="1">
    <location>
        <begin position="16"/>
        <end position="27"/>
    </location>
</feature>
<evidence type="ECO:0008006" key="5">
    <source>
        <dbReference type="Google" id="ProtNLM"/>
    </source>
</evidence>
<dbReference type="Proteomes" id="UP001530293">
    <property type="component" value="Unassembled WGS sequence"/>
</dbReference>
<evidence type="ECO:0000256" key="2">
    <source>
        <dbReference type="SAM" id="Phobius"/>
    </source>
</evidence>